<dbReference type="PIRSF" id="PIRSF029171">
    <property type="entry name" value="Esterase_LipA"/>
    <property type="match status" value="1"/>
</dbReference>
<dbReference type="Gene3D" id="3.40.50.1820">
    <property type="entry name" value="alpha/beta hydrolase"/>
    <property type="match status" value="1"/>
</dbReference>
<keyword evidence="1" id="KW-0732">Signal</keyword>
<dbReference type="RefSeq" id="WP_120038796.1">
    <property type="nucleotide sequence ID" value="NZ_QZFU01000013.1"/>
</dbReference>
<dbReference type="InterPro" id="IPR029058">
    <property type="entry name" value="AB_hydrolase_fold"/>
</dbReference>
<feature type="chain" id="PRO_5038596264" evidence="1">
    <location>
        <begin position="24"/>
        <end position="385"/>
    </location>
</feature>
<evidence type="ECO:0000313" key="3">
    <source>
        <dbReference type="Proteomes" id="UP000266677"/>
    </source>
</evidence>
<dbReference type="AlphaFoldDB" id="A0A3A4KA12"/>
<name>A0A3A4KA12_9NOCA</name>
<dbReference type="PANTHER" id="PTHR34853">
    <property type="match status" value="1"/>
</dbReference>
<sequence length="385" mass="40806">MSLRAWSAIGVLVLLVATAGGSAAQPGRFDALYPDPTGDSFLDMDFGDLSAIPRGAVLGARSVRLAPPLGVSTDASAWQVWFRSDAADDTPIAALTTVLKPRDWNGRVVANNYAIDGLGRQCNPSYQLVESVSLEVPDITRQLLWRGYAVVMTDYQGPAMAYAHGPTLGREVLDGITAALAFPPAGLAGSPTAMIGYSGGAIATVWAAQLQPRYAPELRMAGAVAGGTPADLSLLRETMDGHPPASMLYLMAALGLARANPDAFDLLTDTGRAAGALVRDFCADAAALGVLPIPLRAFTTTDPYTTAVADRILRETKAGGQTPTMPIYLWHGTFDEWVPVEGARALARTWTAAGASVRFEEFPCEHLLCAFLPNGVDQIDRWFGR</sequence>
<dbReference type="GO" id="GO:0004806">
    <property type="term" value="F:triacylglycerol lipase activity"/>
    <property type="evidence" value="ECO:0007669"/>
    <property type="project" value="InterPro"/>
</dbReference>
<dbReference type="InterPro" id="IPR005152">
    <property type="entry name" value="Lipase_secreted"/>
</dbReference>
<protein>
    <submittedName>
        <fullName evidence="2">Lipase</fullName>
    </submittedName>
</protein>
<dbReference type="EMBL" id="QZFU01000013">
    <property type="protein sequence ID" value="RJO78432.1"/>
    <property type="molecule type" value="Genomic_DNA"/>
</dbReference>
<feature type="signal peptide" evidence="1">
    <location>
        <begin position="1"/>
        <end position="23"/>
    </location>
</feature>
<dbReference type="OrthoDB" id="4502978at2"/>
<reference evidence="2 3" key="1">
    <citation type="submission" date="2018-09" db="EMBL/GenBank/DDBJ databases">
        <title>YIM PH21274 draft genome.</title>
        <authorList>
            <person name="Miao C."/>
        </authorList>
    </citation>
    <scope>NUCLEOTIDE SEQUENCE [LARGE SCALE GENOMIC DNA]</scope>
    <source>
        <strain evidence="2 3">YIM PH 21724</strain>
    </source>
</reference>
<dbReference type="Gene3D" id="1.10.260.130">
    <property type="match status" value="1"/>
</dbReference>
<organism evidence="2 3">
    <name type="scientific">Nocardia panacis</name>
    <dbReference type="NCBI Taxonomy" id="2340916"/>
    <lineage>
        <taxon>Bacteria</taxon>
        <taxon>Bacillati</taxon>
        <taxon>Actinomycetota</taxon>
        <taxon>Actinomycetes</taxon>
        <taxon>Mycobacteriales</taxon>
        <taxon>Nocardiaceae</taxon>
        <taxon>Nocardia</taxon>
    </lineage>
</organism>
<dbReference type="SUPFAM" id="SSF53474">
    <property type="entry name" value="alpha/beta-Hydrolases"/>
    <property type="match status" value="1"/>
</dbReference>
<dbReference type="Pfam" id="PF03583">
    <property type="entry name" value="LIP"/>
    <property type="match status" value="1"/>
</dbReference>
<keyword evidence="3" id="KW-1185">Reference proteome</keyword>
<dbReference type="GO" id="GO:0016042">
    <property type="term" value="P:lipid catabolic process"/>
    <property type="evidence" value="ECO:0007669"/>
    <property type="project" value="InterPro"/>
</dbReference>
<accession>A0A3A4KA12</accession>
<evidence type="ECO:0000256" key="1">
    <source>
        <dbReference type="SAM" id="SignalP"/>
    </source>
</evidence>
<comment type="caution">
    <text evidence="2">The sequence shown here is derived from an EMBL/GenBank/DDBJ whole genome shotgun (WGS) entry which is preliminary data.</text>
</comment>
<proteinExistence type="predicted"/>
<dbReference type="Proteomes" id="UP000266677">
    <property type="component" value="Unassembled WGS sequence"/>
</dbReference>
<gene>
    <name evidence="2" type="ORF">D5S18_05970</name>
</gene>
<evidence type="ECO:0000313" key="2">
    <source>
        <dbReference type="EMBL" id="RJO78432.1"/>
    </source>
</evidence>
<dbReference type="PANTHER" id="PTHR34853:SF1">
    <property type="entry name" value="LIPASE 5"/>
    <property type="match status" value="1"/>
</dbReference>